<dbReference type="EMBL" id="CAEZYW010000113">
    <property type="protein sequence ID" value="CAB4742255.1"/>
    <property type="molecule type" value="Genomic_DNA"/>
</dbReference>
<dbReference type="AntiFam" id="ANF00007">
    <property type="entry name" value="Shadow ORF (opposite clpB)"/>
</dbReference>
<sequence length="215" mass="23649">MCLVLLLDAAKDRDGVLDRGLAHEHLLEPPLERGILLDVLAVLVEGRRPDHAQLAAGKHRLEHVAGVHRAFAARTRADDCVKLIDEGDDLAVGLLDLVEHRLQPLLELTAVLRAGDHRCEIERDEGLAHEARRDVALDDSPRKALNDSGLADAWLADENRVVLRAAREHLDGAAHLLVAADDRVDLALARTRGQVDAVFLKGLKCLLWIRGRHAC</sequence>
<proteinExistence type="predicted"/>
<evidence type="ECO:0000313" key="1">
    <source>
        <dbReference type="EMBL" id="CAB4742255.1"/>
    </source>
</evidence>
<accession>A0A6J6T5H1</accession>
<dbReference type="AlphaFoldDB" id="A0A6J6T5H1"/>
<reference evidence="1" key="1">
    <citation type="submission" date="2020-05" db="EMBL/GenBank/DDBJ databases">
        <authorList>
            <person name="Chiriac C."/>
            <person name="Salcher M."/>
            <person name="Ghai R."/>
            <person name="Kavagutti S V."/>
        </authorList>
    </citation>
    <scope>NUCLEOTIDE SEQUENCE</scope>
</reference>
<gene>
    <name evidence="1" type="ORF">UFOPK2786_00839</name>
</gene>
<protein>
    <submittedName>
        <fullName evidence="1">Unannotated protein</fullName>
    </submittedName>
</protein>
<organism evidence="1">
    <name type="scientific">freshwater metagenome</name>
    <dbReference type="NCBI Taxonomy" id="449393"/>
    <lineage>
        <taxon>unclassified sequences</taxon>
        <taxon>metagenomes</taxon>
        <taxon>ecological metagenomes</taxon>
    </lineage>
</organism>
<name>A0A6J6T5H1_9ZZZZ</name>